<evidence type="ECO:0000313" key="2">
    <source>
        <dbReference type="EMBL" id="MUF05315.1"/>
    </source>
</evidence>
<evidence type="ECO:0000313" key="3">
    <source>
        <dbReference type="Proteomes" id="UP000438196"/>
    </source>
</evidence>
<feature type="compositionally biased region" description="Basic and acidic residues" evidence="1">
    <location>
        <begin position="49"/>
        <end position="71"/>
    </location>
</feature>
<organism evidence="2 3">
    <name type="scientific">Pseudomonas spelaei</name>
    <dbReference type="NCBI Taxonomy" id="1055469"/>
    <lineage>
        <taxon>Bacteria</taxon>
        <taxon>Pseudomonadati</taxon>
        <taxon>Pseudomonadota</taxon>
        <taxon>Gammaproteobacteria</taxon>
        <taxon>Pseudomonadales</taxon>
        <taxon>Pseudomonadaceae</taxon>
        <taxon>Pseudomonas</taxon>
    </lineage>
</organism>
<accession>A0A6I3W511</accession>
<protein>
    <submittedName>
        <fullName evidence="2">Transcriptional regulator</fullName>
    </submittedName>
</protein>
<dbReference type="InterPro" id="IPR022304">
    <property type="entry name" value="ICE_PFGI_1_ParB"/>
</dbReference>
<dbReference type="OrthoDB" id="7656008at2"/>
<feature type="region of interest" description="Disordered" evidence="1">
    <location>
        <begin position="314"/>
        <end position="378"/>
    </location>
</feature>
<comment type="caution">
    <text evidence="2">The sequence shown here is derived from an EMBL/GenBank/DDBJ whole genome shotgun (WGS) entry which is preliminary data.</text>
</comment>
<name>A0A6I3W511_9PSED</name>
<dbReference type="NCBIfam" id="TIGR03764">
    <property type="entry name" value="ICE_PFGI_1_parB"/>
    <property type="match status" value="1"/>
</dbReference>
<keyword evidence="3" id="KW-1185">Reference proteome</keyword>
<proteinExistence type="predicted"/>
<evidence type="ECO:0000256" key="1">
    <source>
        <dbReference type="SAM" id="MobiDB-lite"/>
    </source>
</evidence>
<dbReference type="InterPro" id="IPR036086">
    <property type="entry name" value="ParB/Sulfiredoxin_sf"/>
</dbReference>
<feature type="region of interest" description="Disordered" evidence="1">
    <location>
        <begin position="44"/>
        <end position="83"/>
    </location>
</feature>
<feature type="compositionally biased region" description="Low complexity" evidence="1">
    <location>
        <begin position="350"/>
        <end position="365"/>
    </location>
</feature>
<gene>
    <name evidence="2" type="ORF">GNF76_13260</name>
</gene>
<dbReference type="RefSeq" id="WP_155583591.1">
    <property type="nucleotide sequence ID" value="NZ_JBHSTH010000045.1"/>
</dbReference>
<sequence>MKQSLVQTMKDKLVVPAFDSNLPAAARMSDPIVDTPMLLTLDETLPYDENPRTTRNPKYDDIKDSIRHRGLDTPPPVTRKPSEEKYRIRNGGNTRLAILNELYRETGDEKFFRFHCLFRPWDTVRGEIISLTGHLAENDLQGQLLFIERAMGVDKARALYETEAGEPISQRELARRLASDGYPVSQPHISRMQDTIRYLLPAIPALLYSGLGFDRVVKLLGLRKSALQCWERNYQEQEQPLDFDTVFQDVLSQFEGDAEEFLFPRFQDELIDQLKKPLNLGYEKILLEITQNQDQLRRSTPVLEMPQYPGVQFERLPQPHTADGGIQANQSPPPQPTASGIGGTHPVVEPASTAPPSQSAAQQQLAPPPHDQMSPQERQARIDAHIASPVKTSPRVDKMKRELAALEGEVLPDFAANALVAIPIQAGGLNPISDLWYIEREIDNAVTLRQHIAQLAREIASSVKAPGEFLDIDGGVGFSYRHPDVEVDVTATAQHTLTLLQSLSGSMAIAVKMIQQKPELRVDALADFEFAAGLGPILLGQPHTQDQVAENESRLSDGALVKLFRVIRLARRLIDLEIKSIARGSSDVQDTYQ</sequence>
<reference evidence="2 3" key="1">
    <citation type="submission" date="2019-11" db="EMBL/GenBank/DDBJ databases">
        <title>Pseudomonas karstica sp. nov. and Pseudomonas spelaei sp. nov. from karst caves.</title>
        <authorList>
            <person name="Zeman M."/>
        </authorList>
    </citation>
    <scope>NUCLEOTIDE SEQUENCE [LARGE SCALE GENOMIC DNA]</scope>
    <source>
        <strain evidence="2 3">CCM 7893</strain>
    </source>
</reference>
<dbReference type="Proteomes" id="UP000438196">
    <property type="component" value="Unassembled WGS sequence"/>
</dbReference>
<dbReference type="EMBL" id="WNNK01000009">
    <property type="protein sequence ID" value="MUF05315.1"/>
    <property type="molecule type" value="Genomic_DNA"/>
</dbReference>
<dbReference type="AlphaFoldDB" id="A0A6I3W511"/>
<dbReference type="SUPFAM" id="SSF110849">
    <property type="entry name" value="ParB/Sulfiredoxin"/>
    <property type="match status" value="1"/>
</dbReference>